<proteinExistence type="predicted"/>
<organism evidence="12 13">
    <name type="scientific">Sphingomonas jeddahensis</name>
    <dbReference type="NCBI Taxonomy" id="1915074"/>
    <lineage>
        <taxon>Bacteria</taxon>
        <taxon>Pseudomonadati</taxon>
        <taxon>Pseudomonadota</taxon>
        <taxon>Alphaproteobacteria</taxon>
        <taxon>Sphingomonadales</taxon>
        <taxon>Sphingomonadaceae</taxon>
        <taxon>Sphingomonas</taxon>
    </lineage>
</organism>
<dbReference type="NCBIfam" id="NF009668">
    <property type="entry name" value="PRK13189.1"/>
    <property type="match status" value="1"/>
</dbReference>
<dbReference type="PROSITE" id="PS51352">
    <property type="entry name" value="THIOREDOXIN_2"/>
    <property type="match status" value="1"/>
</dbReference>
<dbReference type="OrthoDB" id="9812811at2"/>
<dbReference type="PANTHER" id="PTHR10681">
    <property type="entry name" value="THIOREDOXIN PEROXIDASE"/>
    <property type="match status" value="1"/>
</dbReference>
<evidence type="ECO:0000259" key="11">
    <source>
        <dbReference type="PROSITE" id="PS51352"/>
    </source>
</evidence>
<accession>A0A1V2EWU8</accession>
<evidence type="ECO:0000313" key="12">
    <source>
        <dbReference type="EMBL" id="ONF97146.1"/>
    </source>
</evidence>
<dbReference type="InterPro" id="IPR024706">
    <property type="entry name" value="Peroxiredoxin_AhpC-typ"/>
</dbReference>
<dbReference type="PIRSF" id="PIRSF000239">
    <property type="entry name" value="AHPC"/>
    <property type="match status" value="1"/>
</dbReference>
<dbReference type="GO" id="GO:0042744">
    <property type="term" value="P:hydrogen peroxide catabolic process"/>
    <property type="evidence" value="ECO:0007669"/>
    <property type="project" value="TreeGrafter"/>
</dbReference>
<dbReference type="PANTHER" id="PTHR10681:SF121">
    <property type="entry name" value="ALKYL HYDROPEROXIDE REDUCTASE C"/>
    <property type="match status" value="1"/>
</dbReference>
<feature type="active site" description="Cysteine sulfenic acid (-SOH) intermediate; for peroxidase activity" evidence="10">
    <location>
        <position position="50"/>
    </location>
</feature>
<name>A0A1V2EWU8_9SPHN</name>
<keyword evidence="4 12" id="KW-0575">Peroxidase</keyword>
<evidence type="ECO:0000256" key="6">
    <source>
        <dbReference type="ARBA" id="ARBA00023002"/>
    </source>
</evidence>
<dbReference type="GO" id="GO:0033554">
    <property type="term" value="P:cellular response to stress"/>
    <property type="evidence" value="ECO:0007669"/>
    <property type="project" value="TreeGrafter"/>
</dbReference>
<dbReference type="InterPro" id="IPR036249">
    <property type="entry name" value="Thioredoxin-like_sf"/>
</dbReference>
<evidence type="ECO:0000256" key="2">
    <source>
        <dbReference type="ARBA" id="ARBA00013021"/>
    </source>
</evidence>
<dbReference type="Pfam" id="PF00578">
    <property type="entry name" value="AhpC-TSA"/>
    <property type="match status" value="1"/>
</dbReference>
<dbReference type="GO" id="GO:0005829">
    <property type="term" value="C:cytosol"/>
    <property type="evidence" value="ECO:0007669"/>
    <property type="project" value="TreeGrafter"/>
</dbReference>
<comment type="subunit">
    <text evidence="1">Homodimer; disulfide-linked, upon oxidation. 5 homodimers assemble to form a ring-like decamer.</text>
</comment>
<keyword evidence="6 12" id="KW-0560">Oxidoreductase</keyword>
<dbReference type="GO" id="GO:0008379">
    <property type="term" value="F:thioredoxin peroxidase activity"/>
    <property type="evidence" value="ECO:0007669"/>
    <property type="project" value="TreeGrafter"/>
</dbReference>
<dbReference type="EC" id="1.11.1.26" evidence="2"/>
<evidence type="ECO:0000313" key="13">
    <source>
        <dbReference type="Proteomes" id="UP000188729"/>
    </source>
</evidence>
<reference evidence="12 13" key="1">
    <citation type="submission" date="2016-11" db="EMBL/GenBank/DDBJ databases">
        <title>Genome sequence of Sphingomonas jeddahensis G39.</title>
        <authorList>
            <person name="Poehlein A."/>
            <person name="Wuebbeler J.H."/>
            <person name="Steinbuechel A."/>
            <person name="Daniel R."/>
        </authorList>
    </citation>
    <scope>NUCLEOTIDE SEQUENCE [LARGE SCALE GENOMIC DNA]</scope>
    <source>
        <strain evidence="12 13">G39</strain>
    </source>
</reference>
<feature type="domain" description="Thioredoxin" evidence="11">
    <location>
        <begin position="9"/>
        <end position="164"/>
    </location>
</feature>
<dbReference type="InterPro" id="IPR000866">
    <property type="entry name" value="AhpC/TSA"/>
</dbReference>
<dbReference type="GO" id="GO:0102039">
    <property type="term" value="F:NADH-dependent peroxiredoxin activity"/>
    <property type="evidence" value="ECO:0007669"/>
    <property type="project" value="UniProtKB-EC"/>
</dbReference>
<keyword evidence="13" id="KW-1185">Reference proteome</keyword>
<dbReference type="Gene3D" id="3.40.30.10">
    <property type="entry name" value="Glutaredoxin"/>
    <property type="match status" value="1"/>
</dbReference>
<evidence type="ECO:0000256" key="1">
    <source>
        <dbReference type="ARBA" id="ARBA00011654"/>
    </source>
</evidence>
<evidence type="ECO:0000256" key="5">
    <source>
        <dbReference type="ARBA" id="ARBA00022862"/>
    </source>
</evidence>
<dbReference type="InterPro" id="IPR013766">
    <property type="entry name" value="Thioredoxin_domain"/>
</dbReference>
<comment type="catalytic activity">
    <reaction evidence="9">
        <text>a hydroperoxide + NADH + H(+) = an alcohol + NAD(+) + H2O</text>
        <dbReference type="Rhea" id="RHEA:62628"/>
        <dbReference type="ChEBI" id="CHEBI:15377"/>
        <dbReference type="ChEBI" id="CHEBI:15378"/>
        <dbReference type="ChEBI" id="CHEBI:30879"/>
        <dbReference type="ChEBI" id="CHEBI:35924"/>
        <dbReference type="ChEBI" id="CHEBI:57540"/>
        <dbReference type="ChEBI" id="CHEBI:57945"/>
        <dbReference type="EC" id="1.11.1.26"/>
    </reaction>
</comment>
<evidence type="ECO:0000256" key="9">
    <source>
        <dbReference type="ARBA" id="ARBA00047572"/>
    </source>
</evidence>
<protein>
    <recommendedName>
        <fullName evidence="3">Alkyl hydroperoxide reductase C</fullName>
        <ecNumber evidence="2">1.11.1.26</ecNumber>
    </recommendedName>
    <alternativeName>
        <fullName evidence="8">Peroxiredoxin</fullName>
    </alternativeName>
</protein>
<dbReference type="SUPFAM" id="SSF52833">
    <property type="entry name" value="Thioredoxin-like"/>
    <property type="match status" value="1"/>
</dbReference>
<gene>
    <name evidence="12" type="ORF">SPHI_05830</name>
</gene>
<keyword evidence="7" id="KW-0676">Redox-active center</keyword>
<sequence length="211" mass="23077">MDPTSRPPTRLGDIAPDFTARTTKGPVRLSDYRGRWLVFFTHPADFTPVCTSEFVAFARLSDAFEGIDCALLGLSVDSLFSHFAWVRAIHDRFGVEIGFPIIEDPTLEVAKAYGMVAPDAVDASTVRTTMILDPEGVVRAMTVYPAEIGRSISEILRMVQALQRVHGGGVLAPADWTPGDKLLREPSQEVAEIVAAEEPSAWFYQPVPDAS</sequence>
<dbReference type="InterPro" id="IPR050217">
    <property type="entry name" value="Peroxiredoxin"/>
</dbReference>
<evidence type="ECO:0000256" key="4">
    <source>
        <dbReference type="ARBA" id="ARBA00022559"/>
    </source>
</evidence>
<dbReference type="STRING" id="1915074.SPHI_05830"/>
<keyword evidence="5" id="KW-0049">Antioxidant</keyword>
<evidence type="ECO:0000256" key="3">
    <source>
        <dbReference type="ARBA" id="ARBA00017462"/>
    </source>
</evidence>
<dbReference type="Proteomes" id="UP000188729">
    <property type="component" value="Unassembled WGS sequence"/>
</dbReference>
<dbReference type="RefSeq" id="WP_076743384.1">
    <property type="nucleotide sequence ID" value="NZ_MPSB01000002.1"/>
</dbReference>
<evidence type="ECO:0000256" key="10">
    <source>
        <dbReference type="PIRSR" id="PIRSR000239-1"/>
    </source>
</evidence>
<dbReference type="GO" id="GO:0045454">
    <property type="term" value="P:cell redox homeostasis"/>
    <property type="evidence" value="ECO:0007669"/>
    <property type="project" value="TreeGrafter"/>
</dbReference>
<evidence type="ECO:0000256" key="7">
    <source>
        <dbReference type="ARBA" id="ARBA00023284"/>
    </source>
</evidence>
<evidence type="ECO:0000256" key="8">
    <source>
        <dbReference type="ARBA" id="ARBA00032077"/>
    </source>
</evidence>
<dbReference type="EMBL" id="MPSB01000002">
    <property type="protein sequence ID" value="ONF97146.1"/>
    <property type="molecule type" value="Genomic_DNA"/>
</dbReference>
<dbReference type="AlphaFoldDB" id="A0A1V2EWU8"/>
<dbReference type="GO" id="GO:0006979">
    <property type="term" value="P:response to oxidative stress"/>
    <property type="evidence" value="ECO:0007669"/>
    <property type="project" value="TreeGrafter"/>
</dbReference>
<comment type="caution">
    <text evidence="12">The sequence shown here is derived from an EMBL/GenBank/DDBJ whole genome shotgun (WGS) entry which is preliminary data.</text>
</comment>